<keyword evidence="2" id="KW-1185">Reference proteome</keyword>
<sequence>MWRAWSVVFTLFLITRPLFPLVDYAVNYNYISTVLCENKAKPELKCNGKCHLMKELANAADAEKSSSEPAKKIPSLTELFCDISTVSIGYHPLFTESAPHRFAYSNSYLFSASDTVFHPPAV</sequence>
<name>A0A972FKE2_9FLAO</name>
<dbReference type="Proteomes" id="UP000712080">
    <property type="component" value="Unassembled WGS sequence"/>
</dbReference>
<reference evidence="1" key="1">
    <citation type="submission" date="2020-02" db="EMBL/GenBank/DDBJ databases">
        <title>Flavobacterium sp. genome.</title>
        <authorList>
            <person name="Jung H.S."/>
            <person name="Baek J.H."/>
            <person name="Jeon C.O."/>
        </authorList>
    </citation>
    <scope>NUCLEOTIDE SEQUENCE</scope>
    <source>
        <strain evidence="1">SE-s28</strain>
    </source>
</reference>
<proteinExistence type="predicted"/>
<comment type="caution">
    <text evidence="1">The sequence shown here is derived from an EMBL/GenBank/DDBJ whole genome shotgun (WGS) entry which is preliminary data.</text>
</comment>
<dbReference type="EMBL" id="JAAMPU010000096">
    <property type="protein sequence ID" value="NMH26845.1"/>
    <property type="molecule type" value="Genomic_DNA"/>
</dbReference>
<dbReference type="RefSeq" id="WP_169525846.1">
    <property type="nucleotide sequence ID" value="NZ_JAAMPU010000096.1"/>
</dbReference>
<dbReference type="AlphaFoldDB" id="A0A972FKE2"/>
<accession>A0A972FKE2</accession>
<evidence type="ECO:0000313" key="1">
    <source>
        <dbReference type="EMBL" id="NMH26845.1"/>
    </source>
</evidence>
<evidence type="ECO:0000313" key="2">
    <source>
        <dbReference type="Proteomes" id="UP000712080"/>
    </source>
</evidence>
<gene>
    <name evidence="1" type="ORF">G6047_02270</name>
</gene>
<organism evidence="1 2">
    <name type="scientific">Flavobacterium silvaticum</name>
    <dbReference type="NCBI Taxonomy" id="1852020"/>
    <lineage>
        <taxon>Bacteria</taxon>
        <taxon>Pseudomonadati</taxon>
        <taxon>Bacteroidota</taxon>
        <taxon>Flavobacteriia</taxon>
        <taxon>Flavobacteriales</taxon>
        <taxon>Flavobacteriaceae</taxon>
        <taxon>Flavobacterium</taxon>
    </lineage>
</organism>
<protein>
    <submittedName>
        <fullName evidence="1">Uncharacterized protein</fullName>
    </submittedName>
</protein>